<dbReference type="Proteomes" id="UP000347383">
    <property type="component" value="Chromosome"/>
</dbReference>
<dbReference type="RefSeq" id="WP_155778529.1">
    <property type="nucleotide sequence ID" value="NZ_CP033165.1"/>
</dbReference>
<dbReference type="EMBL" id="CP033165">
    <property type="protein sequence ID" value="QGH02279.1"/>
    <property type="molecule type" value="Genomic_DNA"/>
</dbReference>
<reference evidence="2 3" key="1">
    <citation type="submission" date="2018-10" db="EMBL/GenBank/DDBJ databases">
        <title>Comparative Genomics Analysis of the Streptococcus dysgalactiae subspecies dysgalactiae.</title>
        <authorList>
            <person name="Koh T.H."/>
            <person name="Abdul Rahman N."/>
            <person name="Sessions O.M."/>
        </authorList>
    </citation>
    <scope>NUCLEOTIDE SEQUENCE [LARGE SCALE GENOMIC DNA]</scope>
    <source>
        <strain evidence="2 3">DB60705-15</strain>
    </source>
</reference>
<keyword evidence="1" id="KW-0472">Membrane</keyword>
<evidence type="ECO:0000313" key="3">
    <source>
        <dbReference type="Proteomes" id="UP000347383"/>
    </source>
</evidence>
<evidence type="ECO:0000256" key="1">
    <source>
        <dbReference type="SAM" id="Phobius"/>
    </source>
</evidence>
<evidence type="ECO:0000313" key="2">
    <source>
        <dbReference type="EMBL" id="QGH02279.1"/>
    </source>
</evidence>
<proteinExistence type="predicted"/>
<name>A0A9X7X8K1_STRDY</name>
<feature type="transmembrane region" description="Helical" evidence="1">
    <location>
        <begin position="76"/>
        <end position="95"/>
    </location>
</feature>
<accession>A0A9X7X8K1</accession>
<keyword evidence="1" id="KW-1133">Transmembrane helix</keyword>
<dbReference type="AlphaFoldDB" id="A0A9X7X8K1"/>
<sequence>MGVPEGHPFFGNQYTDGGYQPGIFSYTFEPLMEKAIDSVQPIAKKVVEKPVKLHSDSLTHSKNKALKLDKNDKGKGAIIIAGITIVVTGVSFIAYKLSHRKKTQNIKIENVGVCSHCGKPLLNSRFYREDENNGIDAYIQCKFCGEKNYAHYNEIKNLSEE</sequence>
<organism evidence="2 3">
    <name type="scientific">Streptococcus dysgalactiae subsp. dysgalactiae</name>
    <dbReference type="NCBI Taxonomy" id="99822"/>
    <lineage>
        <taxon>Bacteria</taxon>
        <taxon>Bacillati</taxon>
        <taxon>Bacillota</taxon>
        <taxon>Bacilli</taxon>
        <taxon>Lactobacillales</taxon>
        <taxon>Streptococcaceae</taxon>
        <taxon>Streptococcus</taxon>
    </lineage>
</organism>
<protein>
    <submittedName>
        <fullName evidence="2">Uncharacterized protein</fullName>
    </submittedName>
</protein>
<keyword evidence="1" id="KW-0812">Transmembrane</keyword>
<gene>
    <name evidence="2" type="ORF">EA457_06855</name>
</gene>